<comment type="function">
    <text evidence="7">Regulatory subunit of the dolichol-phosphate mannose (DPM) synthase complex; essential for the ER localization.</text>
</comment>
<dbReference type="HOGENOM" id="CLU_1807066_0_0_1"/>
<comment type="subcellular location">
    <subcellularLocation>
        <location evidence="1 7">Endoplasmic reticulum membrane</location>
        <topology evidence="1 7">Multi-pass membrane protein</topology>
    </subcellularLocation>
</comment>
<evidence type="ECO:0000256" key="2">
    <source>
        <dbReference type="ARBA" id="ARBA00005478"/>
    </source>
</evidence>
<evidence type="ECO:0000256" key="6">
    <source>
        <dbReference type="ARBA" id="ARBA00023136"/>
    </source>
</evidence>
<dbReference type="GO" id="GO:0030234">
    <property type="term" value="F:enzyme regulator activity"/>
    <property type="evidence" value="ECO:0007669"/>
    <property type="project" value="UniProtKB-UniRule"/>
</dbReference>
<feature type="region of interest" description="Disordered" evidence="8">
    <location>
        <begin position="86"/>
        <end position="143"/>
    </location>
</feature>
<comment type="subunit">
    <text evidence="7">Component of the dolichol-phosphate mannose (DPM) synthase complex.</text>
</comment>
<organism evidence="9 10">
    <name type="scientific">Pseudozyma flocculosa PF-1</name>
    <dbReference type="NCBI Taxonomy" id="1277687"/>
    <lineage>
        <taxon>Eukaryota</taxon>
        <taxon>Fungi</taxon>
        <taxon>Dikarya</taxon>
        <taxon>Basidiomycota</taxon>
        <taxon>Ustilaginomycotina</taxon>
        <taxon>Ustilaginomycetes</taxon>
        <taxon>Ustilaginales</taxon>
        <taxon>Ustilaginaceae</taxon>
        <taxon>Pseudozyma</taxon>
    </lineage>
</organism>
<sequence>MLGLAADGFKAITNRVSGSVCLTATVACVAYYTVWALVMPFLPADAMVQELFPDRIWAVRAPSLILVVGLGSVGIFIGLTIRGDVGSEADPAYARPVSHRARANDVRQDPSELENGSVRSGSRRNRRPDQARRRETEAGQSQS</sequence>
<gene>
    <name evidence="9" type="ORF">PFL1_06535</name>
</gene>
<dbReference type="eggNOG" id="KOG3488">
    <property type="taxonomic scope" value="Eukaryota"/>
</dbReference>
<evidence type="ECO:0000256" key="3">
    <source>
        <dbReference type="ARBA" id="ARBA00022692"/>
    </source>
</evidence>
<dbReference type="AlphaFoldDB" id="A0A061H250"/>
<dbReference type="PANTHER" id="PTHR15039">
    <property type="entry name" value="DOLICHOL PHOSPHATE-MANNOSE BIOSYNTHESIS REGULATORY PROTEIN"/>
    <property type="match status" value="1"/>
</dbReference>
<evidence type="ECO:0000256" key="8">
    <source>
        <dbReference type="SAM" id="MobiDB-lite"/>
    </source>
</evidence>
<dbReference type="EMBL" id="KE361649">
    <property type="protein sequence ID" value="EPQ25860.1"/>
    <property type="molecule type" value="Genomic_DNA"/>
</dbReference>
<reference evidence="9 10" key="1">
    <citation type="journal article" date="2013" name="Plant Cell">
        <title>The transition from a phytopathogenic smut ancestor to an anamorphic biocontrol agent deciphered by comparative whole-genome analysis.</title>
        <authorList>
            <person name="Lefebvre F."/>
            <person name="Joly D.L."/>
            <person name="Labbe C."/>
            <person name="Teichmann B."/>
            <person name="Linning R."/>
            <person name="Belzile F."/>
            <person name="Bakkeren G."/>
            <person name="Belanger R.R."/>
        </authorList>
    </citation>
    <scope>NUCLEOTIDE SEQUENCE [LARGE SCALE GENOMIC DNA]</scope>
    <source>
        <strain evidence="9 10">PF-1</strain>
    </source>
</reference>
<dbReference type="InterPro" id="IPR009914">
    <property type="entry name" value="DPM2"/>
</dbReference>
<feature type="transmembrane region" description="Helical" evidence="7">
    <location>
        <begin position="62"/>
        <end position="81"/>
    </location>
</feature>
<keyword evidence="6 7" id="KW-0472">Membrane</keyword>
<dbReference type="PANTHER" id="PTHR15039:SF11">
    <property type="entry name" value="DOLICHOL PHOSPHATE-MANNOSE BIOSYNTHESIS REGULATORY PROTEIN"/>
    <property type="match status" value="1"/>
</dbReference>
<proteinExistence type="inferred from homology"/>
<dbReference type="GO" id="GO:0005789">
    <property type="term" value="C:endoplasmic reticulum membrane"/>
    <property type="evidence" value="ECO:0007669"/>
    <property type="project" value="UniProtKB-SubCell"/>
</dbReference>
<keyword evidence="5 7" id="KW-1133">Transmembrane helix</keyword>
<name>A0A061H250_9BASI</name>
<dbReference type="KEGG" id="pfp:PFL1_06535"/>
<dbReference type="UniPathway" id="UPA00378"/>
<dbReference type="Pfam" id="PF07297">
    <property type="entry name" value="DPM2"/>
    <property type="match status" value="1"/>
</dbReference>
<comment type="similarity">
    <text evidence="2 7">Belongs to the DPM2 family.</text>
</comment>
<keyword evidence="4 7" id="KW-0256">Endoplasmic reticulum</keyword>
<dbReference type="GO" id="GO:0180047">
    <property type="term" value="P:dolichol phosphate mannose biosynthetic process"/>
    <property type="evidence" value="ECO:0007669"/>
    <property type="project" value="InterPro"/>
</dbReference>
<accession>A0A061H250</accession>
<dbReference type="OrthoDB" id="311279at2759"/>
<evidence type="ECO:0000256" key="5">
    <source>
        <dbReference type="ARBA" id="ARBA00022989"/>
    </source>
</evidence>
<evidence type="ECO:0000256" key="4">
    <source>
        <dbReference type="ARBA" id="ARBA00022824"/>
    </source>
</evidence>
<dbReference type="GO" id="GO:0006506">
    <property type="term" value="P:GPI anchor biosynthetic process"/>
    <property type="evidence" value="ECO:0007669"/>
    <property type="project" value="TreeGrafter"/>
</dbReference>
<dbReference type="GO" id="GO:0033185">
    <property type="term" value="C:dolichol-phosphate-mannose synthase complex"/>
    <property type="evidence" value="ECO:0007669"/>
    <property type="project" value="TreeGrafter"/>
</dbReference>
<feature type="transmembrane region" description="Helical" evidence="7">
    <location>
        <begin position="20"/>
        <end position="42"/>
    </location>
</feature>
<evidence type="ECO:0000313" key="9">
    <source>
        <dbReference type="EMBL" id="EPQ25860.1"/>
    </source>
</evidence>
<protein>
    <recommendedName>
        <fullName evidence="7">Dolichol phosphate-mannose biosynthesis regulatory protein</fullName>
    </recommendedName>
</protein>
<evidence type="ECO:0000256" key="1">
    <source>
        <dbReference type="ARBA" id="ARBA00004477"/>
    </source>
</evidence>
<dbReference type="RefSeq" id="XP_007882269.1">
    <property type="nucleotide sequence ID" value="XM_007884078.1"/>
</dbReference>
<evidence type="ECO:0000256" key="7">
    <source>
        <dbReference type="RuleBase" id="RU365084"/>
    </source>
</evidence>
<dbReference type="Proteomes" id="UP000053664">
    <property type="component" value="Unassembled WGS sequence"/>
</dbReference>
<dbReference type="GeneID" id="19320608"/>
<evidence type="ECO:0000313" key="10">
    <source>
        <dbReference type="Proteomes" id="UP000053664"/>
    </source>
</evidence>
<keyword evidence="3 7" id="KW-0812">Transmembrane</keyword>
<feature type="compositionally biased region" description="Basic and acidic residues" evidence="8">
    <location>
        <begin position="127"/>
        <end position="137"/>
    </location>
</feature>
<comment type="pathway">
    <text evidence="7">Protein modification; protein glycosylation.</text>
</comment>